<reference evidence="2 3" key="1">
    <citation type="journal article" date="2016" name="Nat. Commun.">
        <title>Thousands of microbial genomes shed light on interconnected biogeochemical processes in an aquifer system.</title>
        <authorList>
            <person name="Anantharaman K."/>
            <person name="Brown C.T."/>
            <person name="Hug L.A."/>
            <person name="Sharon I."/>
            <person name="Castelle C.J."/>
            <person name="Probst A.J."/>
            <person name="Thomas B.C."/>
            <person name="Singh A."/>
            <person name="Wilkins M.J."/>
            <person name="Karaoz U."/>
            <person name="Brodie E.L."/>
            <person name="Williams K.H."/>
            <person name="Hubbard S.S."/>
            <person name="Banfield J.F."/>
        </authorList>
    </citation>
    <scope>NUCLEOTIDE SEQUENCE [LARGE SCALE GENOMIC DNA]</scope>
</reference>
<keyword evidence="1" id="KW-0812">Transmembrane</keyword>
<dbReference type="Proteomes" id="UP000176493">
    <property type="component" value="Unassembled WGS sequence"/>
</dbReference>
<keyword evidence="1" id="KW-0472">Membrane</keyword>
<name>A0A1G2MF76_9BACT</name>
<comment type="caution">
    <text evidence="2">The sequence shown here is derived from an EMBL/GenBank/DDBJ whole genome shotgun (WGS) entry which is preliminary data.</text>
</comment>
<organism evidence="2 3">
    <name type="scientific">Candidatus Taylorbacteria bacterium RIFCSPHIGHO2_02_49_25</name>
    <dbReference type="NCBI Taxonomy" id="1802305"/>
    <lineage>
        <taxon>Bacteria</taxon>
        <taxon>Candidatus Tayloriibacteriota</taxon>
    </lineage>
</organism>
<sequence length="78" mass="9018">MRSIGNSKSQFPNHKQISNLKLKRLSEVIPAQAEIQFNLVPRLHGDDIKKCHFGLWILGIVWNLVLGYWRFRCCAAVL</sequence>
<protein>
    <submittedName>
        <fullName evidence="2">Uncharacterized protein</fullName>
    </submittedName>
</protein>
<accession>A0A1G2MF76</accession>
<gene>
    <name evidence="2" type="ORF">A2W52_03760</name>
</gene>
<dbReference type="AlphaFoldDB" id="A0A1G2MF76"/>
<dbReference type="EMBL" id="MHRJ01000024">
    <property type="protein sequence ID" value="OHA22538.1"/>
    <property type="molecule type" value="Genomic_DNA"/>
</dbReference>
<feature type="transmembrane region" description="Helical" evidence="1">
    <location>
        <begin position="53"/>
        <end position="71"/>
    </location>
</feature>
<evidence type="ECO:0000313" key="2">
    <source>
        <dbReference type="EMBL" id="OHA22538.1"/>
    </source>
</evidence>
<keyword evidence="1" id="KW-1133">Transmembrane helix</keyword>
<evidence type="ECO:0000256" key="1">
    <source>
        <dbReference type="SAM" id="Phobius"/>
    </source>
</evidence>
<evidence type="ECO:0000313" key="3">
    <source>
        <dbReference type="Proteomes" id="UP000176493"/>
    </source>
</evidence>
<proteinExistence type="predicted"/>